<protein>
    <submittedName>
        <fullName evidence="2">Uncharacterized protein</fullName>
    </submittedName>
</protein>
<reference evidence="2" key="1">
    <citation type="submission" date="2023-04" db="EMBL/GenBank/DDBJ databases">
        <authorList>
            <consortium name="ELIXIR-Norway"/>
        </authorList>
    </citation>
    <scope>NUCLEOTIDE SEQUENCE [LARGE SCALE GENOMIC DNA]</scope>
</reference>
<feature type="compositionally biased region" description="Low complexity" evidence="1">
    <location>
        <begin position="72"/>
        <end position="81"/>
    </location>
</feature>
<feature type="region of interest" description="Disordered" evidence="1">
    <location>
        <begin position="1"/>
        <end position="99"/>
    </location>
</feature>
<evidence type="ECO:0000313" key="3">
    <source>
        <dbReference type="Proteomes" id="UP001176941"/>
    </source>
</evidence>
<gene>
    <name evidence="2" type="ORF">MRATA1EN1_LOCUS25131</name>
</gene>
<proteinExistence type="predicted"/>
<feature type="compositionally biased region" description="Gly residues" evidence="1">
    <location>
        <begin position="1"/>
        <end position="13"/>
    </location>
</feature>
<evidence type="ECO:0000256" key="1">
    <source>
        <dbReference type="SAM" id="MobiDB-lite"/>
    </source>
</evidence>
<accession>A0ABN8ZQX6</accession>
<feature type="compositionally biased region" description="Basic residues" evidence="1">
    <location>
        <begin position="50"/>
        <end position="61"/>
    </location>
</feature>
<name>A0ABN8ZQX6_RANTA</name>
<feature type="compositionally biased region" description="Pro residues" evidence="1">
    <location>
        <begin position="86"/>
        <end position="95"/>
    </location>
</feature>
<dbReference type="EMBL" id="OX459941">
    <property type="protein sequence ID" value="CAI9176169.1"/>
    <property type="molecule type" value="Genomic_DNA"/>
</dbReference>
<dbReference type="Proteomes" id="UP001176941">
    <property type="component" value="Chromosome 5"/>
</dbReference>
<evidence type="ECO:0000313" key="2">
    <source>
        <dbReference type="EMBL" id="CAI9176169.1"/>
    </source>
</evidence>
<organism evidence="2 3">
    <name type="scientific">Rangifer tarandus platyrhynchus</name>
    <name type="common">Svalbard reindeer</name>
    <dbReference type="NCBI Taxonomy" id="3082113"/>
    <lineage>
        <taxon>Eukaryota</taxon>
        <taxon>Metazoa</taxon>
        <taxon>Chordata</taxon>
        <taxon>Craniata</taxon>
        <taxon>Vertebrata</taxon>
        <taxon>Euteleostomi</taxon>
        <taxon>Mammalia</taxon>
        <taxon>Eutheria</taxon>
        <taxon>Laurasiatheria</taxon>
        <taxon>Artiodactyla</taxon>
        <taxon>Ruminantia</taxon>
        <taxon>Pecora</taxon>
        <taxon>Cervidae</taxon>
        <taxon>Odocoileinae</taxon>
        <taxon>Rangifer</taxon>
    </lineage>
</organism>
<sequence length="118" mass="12591">MTAAGRGGCGVGRPGVWTSSGARQGPRGCHGLRAPGFARVSARQENPARDRRRRPSGRRSGRSGLGRRAARARPLLPCGPAIRAPGPTPSRPDPAPALQRTRRRCFFACALQKPMKSK</sequence>
<keyword evidence="3" id="KW-1185">Reference proteome</keyword>